<accession>A0A938XZZ6</accession>
<sequence>MALKDILIMEVPSGALKQIISERELDARKNSIDEMAEEISDKVPDVGQALADQFQFAGATAVNIHVMMSGIPAEWHNKDFFRDHLIQKYGSTIFTRGIRPQLNEKPQLIRAYELGNKMVLAFSLLGSPRRFLEDFEIVVRSPQILEYVVIHFSPFAFEIRASQSQNEVFKQAVLQVMDIQGEVIWDKITKLNDLQANELARRLGAKLRAAKHKMTEGVYATKEVTANTQVEDLEQTEEYKKEFTGTPMKKKTLVFRFKYSFGFEEDISYVITDEGLWFRTKVGEEVIEHVLHEILLIKFPQTDVESDQGLDEEELVVETSE</sequence>
<dbReference type="AlphaFoldDB" id="A0A938XZZ6"/>
<proteinExistence type="predicted"/>
<evidence type="ECO:0000313" key="1">
    <source>
        <dbReference type="EMBL" id="MBM7590861.1"/>
    </source>
</evidence>
<keyword evidence="2" id="KW-1185">Reference proteome</keyword>
<protein>
    <submittedName>
        <fullName evidence="1">Uncharacterized protein</fullName>
    </submittedName>
</protein>
<gene>
    <name evidence="1" type="ORF">JOD01_002473</name>
</gene>
<reference evidence="1" key="1">
    <citation type="submission" date="2021-01" db="EMBL/GenBank/DDBJ databases">
        <title>Genomic Encyclopedia of Type Strains, Phase IV (KMG-IV): sequencing the most valuable type-strain genomes for metagenomic binning, comparative biology and taxonomic classification.</title>
        <authorList>
            <person name="Goeker M."/>
        </authorList>
    </citation>
    <scope>NUCLEOTIDE SEQUENCE</scope>
    <source>
        <strain evidence="1">DSM 25523</strain>
    </source>
</reference>
<name>A0A938XZZ6_9BACL</name>
<evidence type="ECO:0000313" key="2">
    <source>
        <dbReference type="Proteomes" id="UP000717624"/>
    </source>
</evidence>
<dbReference type="EMBL" id="JAFBEB010000008">
    <property type="protein sequence ID" value="MBM7590861.1"/>
    <property type="molecule type" value="Genomic_DNA"/>
</dbReference>
<comment type="caution">
    <text evidence="1">The sequence shown here is derived from an EMBL/GenBank/DDBJ whole genome shotgun (WGS) entry which is preliminary data.</text>
</comment>
<organism evidence="1 2">
    <name type="scientific">Brevibacillus fulvus</name>
    <dbReference type="NCBI Taxonomy" id="1125967"/>
    <lineage>
        <taxon>Bacteria</taxon>
        <taxon>Bacillati</taxon>
        <taxon>Bacillota</taxon>
        <taxon>Bacilli</taxon>
        <taxon>Bacillales</taxon>
        <taxon>Paenibacillaceae</taxon>
        <taxon>Brevibacillus</taxon>
    </lineage>
</organism>
<dbReference type="RefSeq" id="WP_204518612.1">
    <property type="nucleotide sequence ID" value="NZ_BAABIN010000005.1"/>
</dbReference>
<dbReference type="Proteomes" id="UP000717624">
    <property type="component" value="Unassembled WGS sequence"/>
</dbReference>